<evidence type="ECO:0000313" key="2">
    <source>
        <dbReference type="EMBL" id="OGY16291.1"/>
    </source>
</evidence>
<gene>
    <name evidence="2" type="ORF">A2785_01730</name>
</gene>
<evidence type="ECO:0000313" key="3">
    <source>
        <dbReference type="Proteomes" id="UP000179069"/>
    </source>
</evidence>
<reference evidence="2 3" key="1">
    <citation type="journal article" date="2016" name="Nat. Commun.">
        <title>Thousands of microbial genomes shed light on interconnected biogeochemical processes in an aquifer system.</title>
        <authorList>
            <person name="Anantharaman K."/>
            <person name="Brown C.T."/>
            <person name="Hug L.A."/>
            <person name="Sharon I."/>
            <person name="Castelle C.J."/>
            <person name="Probst A.J."/>
            <person name="Thomas B.C."/>
            <person name="Singh A."/>
            <person name="Wilkins M.J."/>
            <person name="Karaoz U."/>
            <person name="Brodie E.L."/>
            <person name="Williams K.H."/>
            <person name="Hubbard S.S."/>
            <person name="Banfield J.F."/>
        </authorList>
    </citation>
    <scope>NUCLEOTIDE SEQUENCE [LARGE SCALE GENOMIC DNA]</scope>
</reference>
<protein>
    <submittedName>
        <fullName evidence="2">Uncharacterized protein</fullName>
    </submittedName>
</protein>
<sequence length="130" mass="14162">MATQLISGMVGEPQDHLSYQVFSSEGAEEWKFLLHVFRGDNHTEVSWSVDVAAGDPRDEGVPEKVLQECRAMVESEKAAGFLPFAFAASARVQLRSQQAGWNTREGRGSEATGGAARDVSGDFGYDDDHL</sequence>
<dbReference type="AlphaFoldDB" id="A0A1G1VLN4"/>
<accession>A0A1G1VLN4</accession>
<dbReference type="EMBL" id="MHCI01000018">
    <property type="protein sequence ID" value="OGY16291.1"/>
    <property type="molecule type" value="Genomic_DNA"/>
</dbReference>
<proteinExistence type="predicted"/>
<dbReference type="Proteomes" id="UP000179069">
    <property type="component" value="Unassembled WGS sequence"/>
</dbReference>
<comment type="caution">
    <text evidence="2">The sequence shown here is derived from an EMBL/GenBank/DDBJ whole genome shotgun (WGS) entry which is preliminary data.</text>
</comment>
<feature type="region of interest" description="Disordered" evidence="1">
    <location>
        <begin position="97"/>
        <end position="130"/>
    </location>
</feature>
<name>A0A1G1VLN4_9BACT</name>
<organism evidence="2 3">
    <name type="scientific">Candidatus Chisholmbacteria bacterium RIFCSPHIGHO2_01_FULL_49_18</name>
    <dbReference type="NCBI Taxonomy" id="1797590"/>
    <lineage>
        <taxon>Bacteria</taxon>
        <taxon>Candidatus Chisholmiibacteriota</taxon>
    </lineage>
</organism>
<evidence type="ECO:0000256" key="1">
    <source>
        <dbReference type="SAM" id="MobiDB-lite"/>
    </source>
</evidence>